<proteinExistence type="predicted"/>
<evidence type="ECO:0000256" key="1">
    <source>
        <dbReference type="SAM" id="SignalP"/>
    </source>
</evidence>
<feature type="domain" description="Beta-lactamase-related" evidence="2">
    <location>
        <begin position="49"/>
        <end position="335"/>
    </location>
</feature>
<name>A0ABV7WA13_9BURK</name>
<gene>
    <name evidence="3" type="ORF">ACFOPI_22015</name>
</gene>
<keyword evidence="1" id="KW-0732">Signal</keyword>
<keyword evidence="4" id="KW-1185">Reference proteome</keyword>
<dbReference type="PANTHER" id="PTHR43283">
    <property type="entry name" value="BETA-LACTAMASE-RELATED"/>
    <property type="match status" value="1"/>
</dbReference>
<feature type="signal peptide" evidence="1">
    <location>
        <begin position="1"/>
        <end position="29"/>
    </location>
</feature>
<dbReference type="SUPFAM" id="SSF56601">
    <property type="entry name" value="beta-lactamase/transpeptidase-like"/>
    <property type="match status" value="1"/>
</dbReference>
<keyword evidence="3" id="KW-0378">Hydrolase</keyword>
<dbReference type="GO" id="GO:0016787">
    <property type="term" value="F:hydrolase activity"/>
    <property type="evidence" value="ECO:0007669"/>
    <property type="project" value="UniProtKB-KW"/>
</dbReference>
<feature type="chain" id="PRO_5047342119" evidence="1">
    <location>
        <begin position="30"/>
        <end position="369"/>
    </location>
</feature>
<dbReference type="EMBL" id="JBHRXX010000010">
    <property type="protein sequence ID" value="MFC3686282.1"/>
    <property type="molecule type" value="Genomic_DNA"/>
</dbReference>
<dbReference type="EC" id="3.-.-.-" evidence="3"/>
<dbReference type="InterPro" id="IPR050789">
    <property type="entry name" value="Diverse_Enzym_Activities"/>
</dbReference>
<evidence type="ECO:0000313" key="3">
    <source>
        <dbReference type="EMBL" id="MFC3686282.1"/>
    </source>
</evidence>
<dbReference type="PANTHER" id="PTHR43283:SF7">
    <property type="entry name" value="BETA-LACTAMASE-RELATED DOMAIN-CONTAINING PROTEIN"/>
    <property type="match status" value="1"/>
</dbReference>
<dbReference type="Gene3D" id="3.40.710.10">
    <property type="entry name" value="DD-peptidase/beta-lactamase superfamily"/>
    <property type="match status" value="1"/>
</dbReference>
<protein>
    <submittedName>
        <fullName evidence="3">Serine hydrolase domain-containing protein</fullName>
        <ecNumber evidence="3">3.-.-.-</ecNumber>
    </submittedName>
</protein>
<accession>A0ABV7WA13</accession>
<dbReference type="RefSeq" id="WP_382178890.1">
    <property type="nucleotide sequence ID" value="NZ_JBHRXX010000010.1"/>
</dbReference>
<dbReference type="InterPro" id="IPR012338">
    <property type="entry name" value="Beta-lactam/transpept-like"/>
</dbReference>
<dbReference type="Proteomes" id="UP001595729">
    <property type="component" value="Unassembled WGS sequence"/>
</dbReference>
<reference evidence="4" key="1">
    <citation type="journal article" date="2019" name="Int. J. Syst. Evol. Microbiol.">
        <title>The Global Catalogue of Microorganisms (GCM) 10K type strain sequencing project: providing services to taxonomists for standard genome sequencing and annotation.</title>
        <authorList>
            <consortium name="The Broad Institute Genomics Platform"/>
            <consortium name="The Broad Institute Genome Sequencing Center for Infectious Disease"/>
            <person name="Wu L."/>
            <person name="Ma J."/>
        </authorList>
    </citation>
    <scope>NUCLEOTIDE SEQUENCE [LARGE SCALE GENOMIC DNA]</scope>
    <source>
        <strain evidence="4">KCTC 42501</strain>
    </source>
</reference>
<dbReference type="Pfam" id="PF00144">
    <property type="entry name" value="Beta-lactamase"/>
    <property type="match status" value="1"/>
</dbReference>
<dbReference type="InterPro" id="IPR001466">
    <property type="entry name" value="Beta-lactam-related"/>
</dbReference>
<sequence length="369" mass="40604">MRQPHLFCLRAWLGALVLVMLATLLPAQASEADWDRVLDRIDAERLNVHSVLVMRGDRVVAERYRSGQDRGLYSLWSSCRHFGPDDLHDMRSISKSVVGLVYGVLLARQQVPGLDTPVASLYPEHPALDQPPKNTIRIRDLLTMSAGLAWDEPSPVRRTTDDDQTPLVWTGSFYSTVFGREAVTRPGEAFVYSGGLTSLLVDVIERSTGRPWTEVVDTELFQPLGIQTWTWGRDLRGRPLAHAGLRLRPRDLLKIGALVLQGGQWQGRQVVPSAWVQATTSTHVRASDRLGYGYQWWTSEHTTAGRSLAVIQAIGNGGQRLFVVPGLDLVVVMTAGDYGTPDILAAEDGVFASLLALAAREAPPAATAR</sequence>
<organism evidence="3 4">
    <name type="scientific">Hydrogenophaga luteola</name>
    <dbReference type="NCBI Taxonomy" id="1591122"/>
    <lineage>
        <taxon>Bacteria</taxon>
        <taxon>Pseudomonadati</taxon>
        <taxon>Pseudomonadota</taxon>
        <taxon>Betaproteobacteria</taxon>
        <taxon>Burkholderiales</taxon>
        <taxon>Comamonadaceae</taxon>
        <taxon>Hydrogenophaga</taxon>
    </lineage>
</organism>
<evidence type="ECO:0000313" key="4">
    <source>
        <dbReference type="Proteomes" id="UP001595729"/>
    </source>
</evidence>
<comment type="caution">
    <text evidence="3">The sequence shown here is derived from an EMBL/GenBank/DDBJ whole genome shotgun (WGS) entry which is preliminary data.</text>
</comment>
<evidence type="ECO:0000259" key="2">
    <source>
        <dbReference type="Pfam" id="PF00144"/>
    </source>
</evidence>